<organism evidence="7 8">
    <name type="scientific">Roseiflexus castenholzii (strain DSM 13941 / HLO8)</name>
    <dbReference type="NCBI Taxonomy" id="383372"/>
    <lineage>
        <taxon>Bacteria</taxon>
        <taxon>Bacillati</taxon>
        <taxon>Chloroflexota</taxon>
        <taxon>Chloroflexia</taxon>
        <taxon>Chloroflexales</taxon>
        <taxon>Roseiflexineae</taxon>
        <taxon>Roseiflexaceae</taxon>
        <taxon>Roseiflexus</taxon>
    </lineage>
</organism>
<dbReference type="Pfam" id="PF00015">
    <property type="entry name" value="MCPsignal"/>
    <property type="match status" value="1"/>
</dbReference>
<dbReference type="GO" id="GO:0016020">
    <property type="term" value="C:membrane"/>
    <property type="evidence" value="ECO:0007669"/>
    <property type="project" value="InterPro"/>
</dbReference>
<proteinExistence type="inferred from homology"/>
<feature type="transmembrane region" description="Helical" evidence="5">
    <location>
        <begin position="31"/>
        <end position="54"/>
    </location>
</feature>
<dbReference type="InterPro" id="IPR004090">
    <property type="entry name" value="Chemotax_Me-accpt_rcpt"/>
</dbReference>
<gene>
    <name evidence="7" type="ordered locus">Rcas_4205</name>
</gene>
<dbReference type="STRING" id="383372.Rcas_4205"/>
<dbReference type="GO" id="GO:0006935">
    <property type="term" value="P:chemotaxis"/>
    <property type="evidence" value="ECO:0007669"/>
    <property type="project" value="InterPro"/>
</dbReference>
<feature type="domain" description="Methyl-accepting transducer" evidence="6">
    <location>
        <begin position="226"/>
        <end position="462"/>
    </location>
</feature>
<dbReference type="Proteomes" id="UP000000263">
    <property type="component" value="Chromosome"/>
</dbReference>
<evidence type="ECO:0000256" key="1">
    <source>
        <dbReference type="ARBA" id="ARBA00023224"/>
    </source>
</evidence>
<keyword evidence="5" id="KW-1133">Transmembrane helix</keyword>
<dbReference type="SUPFAM" id="SSF58104">
    <property type="entry name" value="Methyl-accepting chemotaxis protein (MCP) signaling domain"/>
    <property type="match status" value="1"/>
</dbReference>
<sequence>MEQVSSRQMFASVITNPQSQDEDRARVLTHLALVFGGVAGAGCVLVIILALIGIMPQQVVGAALWVIAMVATIVGGTLGALRIGRHTTASNIFLYGSLIYVIGMMYLAGGAAGPAGIAFLFPIVVAGLFGRAAESPRLFGMALTLYIALAVAETTGILQPQNDLPGLPRTMAFVVFFTSVGGLLTYVASLWSTSTMRFLDQTRAQSEELYETNQRLIEKNIQQVELGSELSAAASELLRASHEQASGASEQASAVSQVSTTIEELGSTARQIAIAAEQVAEAARQTLENLSEGQEAVDKSIQAMDRIRSRMQDVSARVLNLGERSQQIGEIIDLINDLSDETHLLALNAAIEAAGAGEHGRRFAVVAAEVKSLANRALVAAKEVKGVIAEIQQATNAAVLAAEEGGKEVAAGVELAHSAGQVMDIIVMAAERTAQSSAEINLATAQQQSASEQVVETMREIADVARRTAAGARQVQDAAQRLTAIANRLHGLSQDGSEMRSERQEANMKSGRS</sequence>
<evidence type="ECO:0000256" key="3">
    <source>
        <dbReference type="PROSITE-ProRule" id="PRU00284"/>
    </source>
</evidence>
<feature type="region of interest" description="Disordered" evidence="4">
    <location>
        <begin position="489"/>
        <end position="513"/>
    </location>
</feature>
<feature type="transmembrane region" description="Helical" evidence="5">
    <location>
        <begin position="60"/>
        <end position="80"/>
    </location>
</feature>
<evidence type="ECO:0000256" key="4">
    <source>
        <dbReference type="SAM" id="MobiDB-lite"/>
    </source>
</evidence>
<evidence type="ECO:0000256" key="2">
    <source>
        <dbReference type="ARBA" id="ARBA00029447"/>
    </source>
</evidence>
<dbReference type="AlphaFoldDB" id="A7NRN6"/>
<evidence type="ECO:0000313" key="7">
    <source>
        <dbReference type="EMBL" id="ABU60232.1"/>
    </source>
</evidence>
<dbReference type="SMART" id="SM00283">
    <property type="entry name" value="MA"/>
    <property type="match status" value="1"/>
</dbReference>
<feature type="transmembrane region" description="Helical" evidence="5">
    <location>
        <begin position="170"/>
        <end position="191"/>
    </location>
</feature>
<dbReference type="HOGENOM" id="CLU_562399_0_0_0"/>
<evidence type="ECO:0000256" key="5">
    <source>
        <dbReference type="SAM" id="Phobius"/>
    </source>
</evidence>
<feature type="compositionally biased region" description="Basic and acidic residues" evidence="4">
    <location>
        <begin position="497"/>
        <end position="506"/>
    </location>
</feature>
<dbReference type="KEGG" id="rca:Rcas_4205"/>
<feature type="transmembrane region" description="Helical" evidence="5">
    <location>
        <begin position="115"/>
        <end position="133"/>
    </location>
</feature>
<protein>
    <submittedName>
        <fullName evidence="7">Methyl-accepting chemotaxis sensory transducer</fullName>
    </submittedName>
</protein>
<feature type="transmembrane region" description="Helical" evidence="5">
    <location>
        <begin position="92"/>
        <end position="109"/>
    </location>
</feature>
<evidence type="ECO:0000259" key="6">
    <source>
        <dbReference type="PROSITE" id="PS50111"/>
    </source>
</evidence>
<dbReference type="EMBL" id="CP000804">
    <property type="protein sequence ID" value="ABU60232.1"/>
    <property type="molecule type" value="Genomic_DNA"/>
</dbReference>
<dbReference type="GO" id="GO:0007165">
    <property type="term" value="P:signal transduction"/>
    <property type="evidence" value="ECO:0007669"/>
    <property type="project" value="UniProtKB-KW"/>
</dbReference>
<comment type="similarity">
    <text evidence="2">Belongs to the methyl-accepting chemotaxis (MCP) protein family.</text>
</comment>
<dbReference type="PANTHER" id="PTHR32089:SF112">
    <property type="entry name" value="LYSOZYME-LIKE PROTEIN-RELATED"/>
    <property type="match status" value="1"/>
</dbReference>
<dbReference type="PANTHER" id="PTHR32089">
    <property type="entry name" value="METHYL-ACCEPTING CHEMOTAXIS PROTEIN MCPB"/>
    <property type="match status" value="1"/>
</dbReference>
<dbReference type="PRINTS" id="PR00260">
    <property type="entry name" value="CHEMTRNSDUCR"/>
</dbReference>
<evidence type="ECO:0000313" key="8">
    <source>
        <dbReference type="Proteomes" id="UP000000263"/>
    </source>
</evidence>
<accession>A7NRN6</accession>
<dbReference type="GO" id="GO:0004888">
    <property type="term" value="F:transmembrane signaling receptor activity"/>
    <property type="evidence" value="ECO:0007669"/>
    <property type="project" value="InterPro"/>
</dbReference>
<keyword evidence="5" id="KW-0472">Membrane</keyword>
<keyword evidence="5" id="KW-0812">Transmembrane</keyword>
<keyword evidence="1 3" id="KW-0807">Transducer</keyword>
<dbReference type="Gene3D" id="1.10.287.950">
    <property type="entry name" value="Methyl-accepting chemotaxis protein"/>
    <property type="match status" value="1"/>
</dbReference>
<reference evidence="7 8" key="1">
    <citation type="submission" date="2007-08" db="EMBL/GenBank/DDBJ databases">
        <title>Complete sequence of Roseiflexus castenholzii DSM 13941.</title>
        <authorList>
            <consortium name="US DOE Joint Genome Institute"/>
            <person name="Copeland A."/>
            <person name="Lucas S."/>
            <person name="Lapidus A."/>
            <person name="Barry K."/>
            <person name="Glavina del Rio T."/>
            <person name="Dalin E."/>
            <person name="Tice H."/>
            <person name="Pitluck S."/>
            <person name="Thompson L.S."/>
            <person name="Brettin T."/>
            <person name="Bruce D."/>
            <person name="Detter J.C."/>
            <person name="Han C."/>
            <person name="Tapia R."/>
            <person name="Schmutz J."/>
            <person name="Larimer F."/>
            <person name="Land M."/>
            <person name="Hauser L."/>
            <person name="Kyrpides N."/>
            <person name="Mikhailova N."/>
            <person name="Bryant D.A."/>
            <person name="Hanada S."/>
            <person name="Tsukatani Y."/>
            <person name="Richardson P."/>
        </authorList>
    </citation>
    <scope>NUCLEOTIDE SEQUENCE [LARGE SCALE GENOMIC DNA]</scope>
    <source>
        <strain evidence="8">DSM 13941 / HLO8</strain>
    </source>
</reference>
<dbReference type="RefSeq" id="WP_012122653.1">
    <property type="nucleotide sequence ID" value="NC_009767.1"/>
</dbReference>
<name>A7NRN6_ROSCS</name>
<dbReference type="eggNOG" id="COG0840">
    <property type="taxonomic scope" value="Bacteria"/>
</dbReference>
<feature type="transmembrane region" description="Helical" evidence="5">
    <location>
        <begin position="138"/>
        <end position="158"/>
    </location>
</feature>
<keyword evidence="8" id="KW-1185">Reference proteome</keyword>
<dbReference type="PROSITE" id="PS50111">
    <property type="entry name" value="CHEMOTAXIS_TRANSDUC_2"/>
    <property type="match status" value="1"/>
</dbReference>
<dbReference type="OrthoDB" id="2489132at2"/>
<dbReference type="InterPro" id="IPR004089">
    <property type="entry name" value="MCPsignal_dom"/>
</dbReference>